<dbReference type="eggNOG" id="COG1895">
    <property type="taxonomic scope" value="Bacteria"/>
</dbReference>
<dbReference type="InterPro" id="IPR007842">
    <property type="entry name" value="HEPN_dom"/>
</dbReference>
<evidence type="ECO:0000313" key="4">
    <source>
        <dbReference type="Proteomes" id="UP000005561"/>
    </source>
</evidence>
<dbReference type="AlphaFoldDB" id="C6LAE2"/>
<dbReference type="PANTHER" id="PTHR36565:SF1">
    <property type="entry name" value="UPF0332 PROTEIN TM_1000"/>
    <property type="match status" value="1"/>
</dbReference>
<dbReference type="OrthoDB" id="1684393at2"/>
<comment type="similarity">
    <text evidence="1">Belongs to the UPF0332 family.</text>
</comment>
<evidence type="ECO:0000256" key="1">
    <source>
        <dbReference type="ARBA" id="ARBA00038248"/>
    </source>
</evidence>
<accession>C6LAE2</accession>
<evidence type="ECO:0000313" key="3">
    <source>
        <dbReference type="EMBL" id="EET62549.1"/>
    </source>
</evidence>
<gene>
    <name evidence="3" type="ORF">BRYFOR_05584</name>
</gene>
<name>C6LAE2_9FIRM</name>
<dbReference type="Proteomes" id="UP000005561">
    <property type="component" value="Unassembled WGS sequence"/>
</dbReference>
<dbReference type="PROSITE" id="PS50910">
    <property type="entry name" value="HEPN"/>
    <property type="match status" value="1"/>
</dbReference>
<sequence length="132" mass="15151">MSENYYKDLERVRIERAGELVTEAEELLLKGLYKSANNRAFYAIEKAIKALLANIKTDAETHNGAVKLFNYHFVHNGEGIFTPGDYKMIIKADQIRNASDYDDFYIASKEESRVQVENAGYIVEKVKQFLGY</sequence>
<dbReference type="Gene3D" id="1.20.120.330">
    <property type="entry name" value="Nucleotidyltransferases domain 2"/>
    <property type="match status" value="1"/>
</dbReference>
<proteinExistence type="inferred from homology"/>
<dbReference type="EMBL" id="ACCL02000002">
    <property type="protein sequence ID" value="EET62549.1"/>
    <property type="molecule type" value="Genomic_DNA"/>
</dbReference>
<feature type="domain" description="HEPN" evidence="2">
    <location>
        <begin position="14"/>
        <end position="129"/>
    </location>
</feature>
<dbReference type="InterPro" id="IPR052226">
    <property type="entry name" value="UPF0332_toxin"/>
</dbReference>
<dbReference type="PANTHER" id="PTHR36565">
    <property type="entry name" value="UPF0332 PROTEIN TM_1000"/>
    <property type="match status" value="1"/>
</dbReference>
<organism evidence="3 4">
    <name type="scientific">Marvinbryantia formatexigens DSM 14469</name>
    <dbReference type="NCBI Taxonomy" id="478749"/>
    <lineage>
        <taxon>Bacteria</taxon>
        <taxon>Bacillati</taxon>
        <taxon>Bacillota</taxon>
        <taxon>Clostridia</taxon>
        <taxon>Lachnospirales</taxon>
        <taxon>Lachnospiraceae</taxon>
        <taxon>Marvinbryantia</taxon>
    </lineage>
</organism>
<comment type="caution">
    <text evidence="3">The sequence shown here is derived from an EMBL/GenBank/DDBJ whole genome shotgun (WGS) entry which is preliminary data.</text>
</comment>
<dbReference type="Pfam" id="PF05168">
    <property type="entry name" value="HEPN"/>
    <property type="match status" value="1"/>
</dbReference>
<protein>
    <submittedName>
        <fullName evidence="3">HEPN domain protein</fullName>
    </submittedName>
</protein>
<dbReference type="RefSeq" id="WP_006860384.1">
    <property type="nucleotide sequence ID" value="NZ_ACCL02000002.1"/>
</dbReference>
<evidence type="ECO:0000259" key="2">
    <source>
        <dbReference type="PROSITE" id="PS50910"/>
    </source>
</evidence>
<reference evidence="3" key="1">
    <citation type="submission" date="2009-07" db="EMBL/GenBank/DDBJ databases">
        <authorList>
            <person name="Weinstock G."/>
            <person name="Sodergren E."/>
            <person name="Clifton S."/>
            <person name="Fulton L."/>
            <person name="Fulton B."/>
            <person name="Courtney L."/>
            <person name="Fronick C."/>
            <person name="Harrison M."/>
            <person name="Strong C."/>
            <person name="Farmer C."/>
            <person name="Delahaunty K."/>
            <person name="Markovic C."/>
            <person name="Hall O."/>
            <person name="Minx P."/>
            <person name="Tomlinson C."/>
            <person name="Mitreva M."/>
            <person name="Nelson J."/>
            <person name="Hou S."/>
            <person name="Wollam A."/>
            <person name="Pepin K.H."/>
            <person name="Johnson M."/>
            <person name="Bhonagiri V."/>
            <person name="Nash W.E."/>
            <person name="Warren W."/>
            <person name="Chinwalla A."/>
            <person name="Mardis E.R."/>
            <person name="Wilson R.K."/>
        </authorList>
    </citation>
    <scope>NUCLEOTIDE SEQUENCE [LARGE SCALE GENOMIC DNA]</scope>
    <source>
        <strain evidence="3">DSM 14469</strain>
    </source>
</reference>
<dbReference type="STRING" id="168384.SAMN05660368_02157"/>
<keyword evidence="4" id="KW-1185">Reference proteome</keyword>
<dbReference type="SUPFAM" id="SSF81593">
    <property type="entry name" value="Nucleotidyltransferase substrate binding subunit/domain"/>
    <property type="match status" value="1"/>
</dbReference>